<evidence type="ECO:0008006" key="3">
    <source>
        <dbReference type="Google" id="ProtNLM"/>
    </source>
</evidence>
<reference evidence="2" key="1">
    <citation type="journal article" date="2015" name="Nature">
        <title>Complex archaea that bridge the gap between prokaryotes and eukaryotes.</title>
        <authorList>
            <person name="Spang A."/>
            <person name="Saw J.H."/>
            <person name="Jorgensen S.L."/>
            <person name="Zaremba-Niedzwiedzka K."/>
            <person name="Martijn J."/>
            <person name="Lind A.E."/>
            <person name="van Eijk R."/>
            <person name="Schleper C."/>
            <person name="Guy L."/>
            <person name="Ettema T.J."/>
        </authorList>
    </citation>
    <scope>NUCLEOTIDE SEQUENCE</scope>
</reference>
<dbReference type="EMBL" id="LAZR01040081">
    <property type="protein sequence ID" value="KKL15386.1"/>
    <property type="molecule type" value="Genomic_DNA"/>
</dbReference>
<evidence type="ECO:0000256" key="1">
    <source>
        <dbReference type="SAM" id="MobiDB-lite"/>
    </source>
</evidence>
<name>A0A0F9DC88_9ZZZZ</name>
<gene>
    <name evidence="2" type="ORF">LCGC14_2506130</name>
</gene>
<dbReference type="AlphaFoldDB" id="A0A0F9DC88"/>
<accession>A0A0F9DC88</accession>
<comment type="caution">
    <text evidence="2">The sequence shown here is derived from an EMBL/GenBank/DDBJ whole genome shotgun (WGS) entry which is preliminary data.</text>
</comment>
<feature type="region of interest" description="Disordered" evidence="1">
    <location>
        <begin position="140"/>
        <end position="162"/>
    </location>
</feature>
<sequence length="162" mass="17285">MAKQHKTKKATTKKREVTKKGYLILPPPPRPGSGNLFLDLTGTPDRPTVRLDAGDFEMKLPEELTFAEFARQAVIGTTLVTMSSHADEEGVLDDLQELVMEAAGNILVDLTDEAALSLTPGMYLKISNFFNGLVDVSATTTSESGLDSAPGASDSTGVEGEE</sequence>
<protein>
    <recommendedName>
        <fullName evidence="3">Tail assembly chaperone</fullName>
    </recommendedName>
</protein>
<organism evidence="2">
    <name type="scientific">marine sediment metagenome</name>
    <dbReference type="NCBI Taxonomy" id="412755"/>
    <lineage>
        <taxon>unclassified sequences</taxon>
        <taxon>metagenomes</taxon>
        <taxon>ecological metagenomes</taxon>
    </lineage>
</organism>
<proteinExistence type="predicted"/>
<feature type="compositionally biased region" description="Basic residues" evidence="1">
    <location>
        <begin position="1"/>
        <end position="12"/>
    </location>
</feature>
<feature type="region of interest" description="Disordered" evidence="1">
    <location>
        <begin position="1"/>
        <end position="33"/>
    </location>
</feature>
<evidence type="ECO:0000313" key="2">
    <source>
        <dbReference type="EMBL" id="KKL15386.1"/>
    </source>
</evidence>